<comment type="caution">
    <text evidence="1">The sequence shown here is derived from an EMBL/GenBank/DDBJ whole genome shotgun (WGS) entry which is preliminary data.</text>
</comment>
<accession>A0A0V8EJN1</accession>
<protein>
    <submittedName>
        <fullName evidence="1">Uncharacterized protein</fullName>
    </submittedName>
</protein>
<evidence type="ECO:0000313" key="2">
    <source>
        <dbReference type="Proteomes" id="UP000052991"/>
    </source>
</evidence>
<name>A0A0V8EJN1_LACLL</name>
<sequence>MKEAIENFVIEVLKDPKTKENPEMVGAISRLISEVTSYPGF</sequence>
<organism evidence="1 2">
    <name type="scientific">Lactococcus lactis subsp. lactis</name>
    <name type="common">Streptococcus lactis</name>
    <dbReference type="NCBI Taxonomy" id="1360"/>
    <lineage>
        <taxon>Bacteria</taxon>
        <taxon>Bacillati</taxon>
        <taxon>Bacillota</taxon>
        <taxon>Bacilli</taxon>
        <taxon>Lactobacillales</taxon>
        <taxon>Streptococcaceae</taxon>
        <taxon>Lactococcus</taxon>
    </lineage>
</organism>
<dbReference type="AlphaFoldDB" id="A0A0V8EJN1"/>
<reference evidence="2" key="1">
    <citation type="submission" date="2015-10" db="EMBL/GenBank/DDBJ databases">
        <title>Draft Genome Sequences of 11 Lactococcus lactis subspecies cremoris strains.</title>
        <authorList>
            <person name="Wels M."/>
            <person name="Backus L."/>
            <person name="Boekhorst J."/>
            <person name="Dijkstra A."/>
            <person name="Beerthuizen M."/>
            <person name="Kelly W."/>
            <person name="Siezen R."/>
            <person name="Bachmann H."/>
            <person name="Van Hijum S."/>
        </authorList>
    </citation>
    <scope>NUCLEOTIDE SEQUENCE [LARGE SCALE GENOMIC DNA]</scope>
    <source>
        <strain evidence="2">N42</strain>
    </source>
</reference>
<dbReference type="RefSeq" id="WP_268765758.1">
    <property type="nucleotide sequence ID" value="NZ_JABRBQ010000001.1"/>
</dbReference>
<dbReference type="EMBL" id="LKLW01000108">
    <property type="protein sequence ID" value="KSU26062.1"/>
    <property type="molecule type" value="Genomic_DNA"/>
</dbReference>
<gene>
    <name evidence="1" type="ORF">N42_1802</name>
</gene>
<proteinExistence type="predicted"/>
<dbReference type="Proteomes" id="UP000052991">
    <property type="component" value="Unassembled WGS sequence"/>
</dbReference>
<evidence type="ECO:0000313" key="1">
    <source>
        <dbReference type="EMBL" id="KSU26062.1"/>
    </source>
</evidence>